<keyword evidence="10 13" id="KW-0496">Mitochondrion</keyword>
<accession>T1G042</accession>
<evidence type="ECO:0000313" key="15">
    <source>
        <dbReference type="EnsemblMetazoa" id="HelroP70304"/>
    </source>
</evidence>
<dbReference type="SUPFAM" id="SSF48479">
    <property type="entry name" value="Cytochrome c oxidase subunit E"/>
    <property type="match status" value="1"/>
</dbReference>
<dbReference type="InterPro" id="IPR036545">
    <property type="entry name" value="Cyt_c_oxidase_su5A/6_sf"/>
</dbReference>
<dbReference type="EMBL" id="KB097700">
    <property type="protein sequence ID" value="ESN91615.1"/>
    <property type="molecule type" value="Genomic_DNA"/>
</dbReference>
<evidence type="ECO:0000256" key="2">
    <source>
        <dbReference type="ARBA" id="ARBA00004673"/>
    </source>
</evidence>
<comment type="subunit">
    <text evidence="13">Component of the cytochrome c oxidase (complex IV, CIV), a multisubunit enzyme composed of a catalytic core of 3 subunits and several supernumerary subunits. The complex exists as a monomer or a dimer and forms supercomplexes (SCs) in the inner mitochondrial membrane with ubiquinol-cytochrome c oxidoreductase (cytochrome b-c1 complex, complex III, CIII).</text>
</comment>
<dbReference type="KEGG" id="hro:HELRODRAFT_70304"/>
<proteinExistence type="inferred from homology"/>
<dbReference type="EnsemblMetazoa" id="HelroT70304">
    <property type="protein sequence ID" value="HelroP70304"/>
    <property type="gene ID" value="HelroG70304"/>
</dbReference>
<dbReference type="EMBL" id="AMQM01002142">
    <property type="status" value="NOT_ANNOTATED_CDS"/>
    <property type="molecule type" value="Genomic_DNA"/>
</dbReference>
<dbReference type="PANTHER" id="PTHR14200">
    <property type="entry name" value="CYTOCHROME C OXIDASE POLYPEPTIDE"/>
    <property type="match status" value="1"/>
</dbReference>
<dbReference type="AlphaFoldDB" id="T1G042"/>
<keyword evidence="11 13" id="KW-0472">Membrane</keyword>
<organism evidence="15 16">
    <name type="scientific">Helobdella robusta</name>
    <name type="common">Californian leech</name>
    <dbReference type="NCBI Taxonomy" id="6412"/>
    <lineage>
        <taxon>Eukaryota</taxon>
        <taxon>Metazoa</taxon>
        <taxon>Spiralia</taxon>
        <taxon>Lophotrochozoa</taxon>
        <taxon>Annelida</taxon>
        <taxon>Clitellata</taxon>
        <taxon>Hirudinea</taxon>
        <taxon>Rhynchobdellida</taxon>
        <taxon>Glossiphoniidae</taxon>
        <taxon>Helobdella</taxon>
    </lineage>
</organism>
<dbReference type="Pfam" id="PF02284">
    <property type="entry name" value="COX5A"/>
    <property type="match status" value="1"/>
</dbReference>
<keyword evidence="5 13" id="KW-0349">Heme</keyword>
<dbReference type="GO" id="GO:0045277">
    <property type="term" value="C:respiratory chain complex IV"/>
    <property type="evidence" value="ECO:0000318"/>
    <property type="project" value="GO_Central"/>
</dbReference>
<comment type="subcellular location">
    <subcellularLocation>
        <location evidence="1 13">Mitochondrion inner membrane</location>
        <topology evidence="1 13">Peripheral membrane protein</topology>
        <orientation evidence="1 13">Matrix side</orientation>
    </subcellularLocation>
</comment>
<keyword evidence="8 13" id="KW-0809">Transit peptide</keyword>
<dbReference type="InParanoid" id="T1G042"/>
<reference evidence="15" key="3">
    <citation type="submission" date="2015-06" db="UniProtKB">
        <authorList>
            <consortium name="EnsemblMetazoa"/>
        </authorList>
    </citation>
    <scope>IDENTIFICATION</scope>
</reference>
<keyword evidence="9 13" id="KW-0408">Iron</keyword>
<reference evidence="14 16" key="2">
    <citation type="journal article" date="2013" name="Nature">
        <title>Insights into bilaterian evolution from three spiralian genomes.</title>
        <authorList>
            <person name="Simakov O."/>
            <person name="Marletaz F."/>
            <person name="Cho S.J."/>
            <person name="Edsinger-Gonzales E."/>
            <person name="Havlak P."/>
            <person name="Hellsten U."/>
            <person name="Kuo D.H."/>
            <person name="Larsson T."/>
            <person name="Lv J."/>
            <person name="Arendt D."/>
            <person name="Savage R."/>
            <person name="Osoegawa K."/>
            <person name="de Jong P."/>
            <person name="Grimwood J."/>
            <person name="Chapman J.A."/>
            <person name="Shapiro H."/>
            <person name="Aerts A."/>
            <person name="Otillar R.P."/>
            <person name="Terry A.Y."/>
            <person name="Boore J.L."/>
            <person name="Grigoriev I.V."/>
            <person name="Lindberg D.R."/>
            <person name="Seaver E.C."/>
            <person name="Weisblat D.A."/>
            <person name="Putnam N.H."/>
            <person name="Rokhsar D.S."/>
        </authorList>
    </citation>
    <scope>NUCLEOTIDE SEQUENCE</scope>
</reference>
<gene>
    <name evidence="15" type="primary">20214440</name>
    <name evidence="14" type="ORF">HELRODRAFT_70304</name>
</gene>
<evidence type="ECO:0000256" key="13">
    <source>
        <dbReference type="RuleBase" id="RU368103"/>
    </source>
</evidence>
<dbReference type="RefSeq" id="XP_009030111.1">
    <property type="nucleotide sequence ID" value="XM_009031863.1"/>
</dbReference>
<dbReference type="eggNOG" id="KOG4077">
    <property type="taxonomic scope" value="Eukaryota"/>
</dbReference>
<sequence length="137" mass="15641">MDNLEKLNSLVVTAVRCAHGHQESEAEFDNRYERFFNNSKIDGWEIRKGINDLHGYDLVPEPKIIVAILKACRRVNDYALAVRYLEAVKDKCGPNVGKIWPYLLKEIGPTLKDLGVLTPEEMGYDKPELALKDVHDM</sequence>
<keyword evidence="7 13" id="KW-0999">Mitochondrion inner membrane</keyword>
<dbReference type="PANTHER" id="PTHR14200:SF11">
    <property type="entry name" value="CYTOCHROME C OXIDASE SUBUNIT 5A, MITOCHONDRIAL"/>
    <property type="match status" value="1"/>
</dbReference>
<dbReference type="FunCoup" id="T1G042">
    <property type="interactions" value="1263"/>
</dbReference>
<comment type="pathway">
    <text evidence="2 13">Energy metabolism; oxidative phosphorylation.</text>
</comment>
<evidence type="ECO:0000256" key="12">
    <source>
        <dbReference type="ARBA" id="ARBA00031049"/>
    </source>
</evidence>
<evidence type="ECO:0000256" key="11">
    <source>
        <dbReference type="ARBA" id="ARBA00023136"/>
    </source>
</evidence>
<dbReference type="InterPro" id="IPR003204">
    <property type="entry name" value="Cyt_c_oxidase_su5A/6"/>
</dbReference>
<dbReference type="HOGENOM" id="CLU_099086_1_1_1"/>
<dbReference type="STRING" id="6412.T1G042"/>
<reference evidence="16" key="1">
    <citation type="submission" date="2012-12" db="EMBL/GenBank/DDBJ databases">
        <authorList>
            <person name="Hellsten U."/>
            <person name="Grimwood J."/>
            <person name="Chapman J.A."/>
            <person name="Shapiro H."/>
            <person name="Aerts A."/>
            <person name="Otillar R.P."/>
            <person name="Terry A.Y."/>
            <person name="Boore J.L."/>
            <person name="Simakov O."/>
            <person name="Marletaz F."/>
            <person name="Cho S.-J."/>
            <person name="Edsinger-Gonzales E."/>
            <person name="Havlak P."/>
            <person name="Kuo D.-H."/>
            <person name="Larsson T."/>
            <person name="Lv J."/>
            <person name="Arendt D."/>
            <person name="Savage R."/>
            <person name="Osoegawa K."/>
            <person name="de Jong P."/>
            <person name="Lindberg D.R."/>
            <person name="Seaver E.C."/>
            <person name="Weisblat D.A."/>
            <person name="Putnam N.H."/>
            <person name="Grigoriev I.V."/>
            <person name="Rokhsar D.S."/>
        </authorList>
    </citation>
    <scope>NUCLEOTIDE SEQUENCE</scope>
</reference>
<evidence type="ECO:0000256" key="5">
    <source>
        <dbReference type="ARBA" id="ARBA00022617"/>
    </source>
</evidence>
<evidence type="ECO:0000256" key="7">
    <source>
        <dbReference type="ARBA" id="ARBA00022792"/>
    </source>
</evidence>
<evidence type="ECO:0000256" key="10">
    <source>
        <dbReference type="ARBA" id="ARBA00023128"/>
    </source>
</evidence>
<dbReference type="CTD" id="20214440"/>
<evidence type="ECO:0000313" key="16">
    <source>
        <dbReference type="Proteomes" id="UP000015101"/>
    </source>
</evidence>
<dbReference type="GO" id="GO:0046872">
    <property type="term" value="F:metal ion binding"/>
    <property type="evidence" value="ECO:0007669"/>
    <property type="project" value="UniProtKB-UniRule"/>
</dbReference>
<evidence type="ECO:0000256" key="8">
    <source>
        <dbReference type="ARBA" id="ARBA00022946"/>
    </source>
</evidence>
<dbReference type="OrthoDB" id="5778907at2759"/>
<dbReference type="CDD" id="cd00923">
    <property type="entry name" value="Cyt_c_Oxidase_Va"/>
    <property type="match status" value="1"/>
</dbReference>
<evidence type="ECO:0000256" key="6">
    <source>
        <dbReference type="ARBA" id="ARBA00022723"/>
    </source>
</evidence>
<dbReference type="OMA" id="MEKWPAD"/>
<protein>
    <recommendedName>
        <fullName evidence="4 13">Cytochrome c oxidase subunit 5A, mitochondrial</fullName>
    </recommendedName>
    <alternativeName>
        <fullName evidence="12 13">Cytochrome c oxidase polypeptide Va</fullName>
    </alternativeName>
</protein>
<evidence type="ECO:0000256" key="9">
    <source>
        <dbReference type="ARBA" id="ARBA00023004"/>
    </source>
</evidence>
<evidence type="ECO:0000313" key="14">
    <source>
        <dbReference type="EMBL" id="ESN91615.1"/>
    </source>
</evidence>
<dbReference type="Proteomes" id="UP000015101">
    <property type="component" value="Unassembled WGS sequence"/>
</dbReference>
<keyword evidence="6 13" id="KW-0479">Metal-binding</keyword>
<comment type="similarity">
    <text evidence="3 13">Belongs to the cytochrome c oxidase subunit 5A family.</text>
</comment>
<evidence type="ECO:0000256" key="4">
    <source>
        <dbReference type="ARBA" id="ARBA00021968"/>
    </source>
</evidence>
<dbReference type="UniPathway" id="UPA00705"/>
<evidence type="ECO:0000256" key="3">
    <source>
        <dbReference type="ARBA" id="ARBA00007972"/>
    </source>
</evidence>
<keyword evidence="16" id="KW-1185">Reference proteome</keyword>
<evidence type="ECO:0000256" key="1">
    <source>
        <dbReference type="ARBA" id="ARBA00004443"/>
    </source>
</evidence>
<dbReference type="GO" id="GO:0006123">
    <property type="term" value="P:mitochondrial electron transport, cytochrome c to oxygen"/>
    <property type="evidence" value="ECO:0000318"/>
    <property type="project" value="GO_Central"/>
</dbReference>
<dbReference type="GO" id="GO:0005743">
    <property type="term" value="C:mitochondrial inner membrane"/>
    <property type="evidence" value="ECO:0007669"/>
    <property type="project" value="UniProtKB-SubCell"/>
</dbReference>
<comment type="function">
    <text evidence="13">Component of the cytochrome c oxidase, the last enzyme in the mitochondrial electron transport chain which drives oxidative phosphorylation. The respiratory chain contains 3 multisubunit complexes succinate dehydrogenase (complex II, CII), ubiquinol-cytochrome c oxidoreductase (cytochrome b-c1 complex, complex III, CIII) and cytochrome c oxidase (complex IV, CIV), that cooperate to transfer electrons derived from NADH and succinate to molecular oxygen, creating an electrochemical gradient over the inner membrane that drives transmembrane transport and the ATP synthase. Cytochrome c oxidase is the component of the respiratory chain that catalyzes the reduction of oxygen to water. Electrons originating from reduced cytochrome c in the intermembrane space (IMS) are transferred via the dinuclear copper A center (CU(A)) of subunit 2 and heme A of subunit 1 to the active site in subunit 1, a binuclear center (BNC) formed by heme A3 and copper B (CU(B)). The BNC reduces molecular oxygen to 2 water molecules using 4 electrons from cytochrome c in the IMS and 4 protons from the mitochondrial matrix.</text>
</comment>
<name>T1G042_HELRO</name>
<dbReference type="Gene3D" id="1.25.40.40">
    <property type="entry name" value="Cytochrome c oxidase, subunit Va/VI"/>
    <property type="match status" value="1"/>
</dbReference>
<dbReference type="GeneID" id="20214440"/>